<feature type="compositionally biased region" description="Acidic residues" evidence="1">
    <location>
        <begin position="100"/>
        <end position="111"/>
    </location>
</feature>
<name>A0ABD1YKC9_9MARC</name>
<comment type="caution">
    <text evidence="2">The sequence shown here is derived from an EMBL/GenBank/DDBJ whole genome shotgun (WGS) entry which is preliminary data.</text>
</comment>
<feature type="region of interest" description="Disordered" evidence="1">
    <location>
        <begin position="1"/>
        <end position="150"/>
    </location>
</feature>
<evidence type="ECO:0000313" key="2">
    <source>
        <dbReference type="EMBL" id="KAL2631241.1"/>
    </source>
</evidence>
<reference evidence="2 3" key="1">
    <citation type="submission" date="2024-09" db="EMBL/GenBank/DDBJ databases">
        <title>Chromosome-scale assembly of Riccia fluitans.</title>
        <authorList>
            <person name="Paukszto L."/>
            <person name="Sawicki J."/>
            <person name="Karawczyk K."/>
            <person name="Piernik-Szablinska J."/>
            <person name="Szczecinska M."/>
            <person name="Mazdziarz M."/>
        </authorList>
    </citation>
    <scope>NUCLEOTIDE SEQUENCE [LARGE SCALE GENOMIC DNA]</scope>
    <source>
        <strain evidence="2">Rf_01</strain>
        <tissue evidence="2">Aerial parts of the thallus</tissue>
    </source>
</reference>
<feature type="compositionally biased region" description="Acidic residues" evidence="1">
    <location>
        <begin position="45"/>
        <end position="59"/>
    </location>
</feature>
<protein>
    <submittedName>
        <fullName evidence="2">Uncharacterized protein</fullName>
    </submittedName>
</protein>
<feature type="compositionally biased region" description="Polar residues" evidence="1">
    <location>
        <begin position="15"/>
        <end position="24"/>
    </location>
</feature>
<accession>A0ABD1YKC9</accession>
<sequence>MTRSDNLFEALNSIDPGSTGNGNPSDPRAKQPINATEENKKEQSSDSEETSSDEMTDDSPSDKEGSEKEEGELNTWVGNDVDAATLAEAPINVEEKMAEDGEMLEAEEDSPEMTRGPEEGVLTEKAGSQSGLRIQMEAQTEKETEARGTH</sequence>
<feature type="compositionally biased region" description="Basic and acidic residues" evidence="1">
    <location>
        <begin position="139"/>
        <end position="150"/>
    </location>
</feature>
<dbReference type="EMBL" id="JBHFFA010000004">
    <property type="protein sequence ID" value="KAL2631241.1"/>
    <property type="molecule type" value="Genomic_DNA"/>
</dbReference>
<evidence type="ECO:0000256" key="1">
    <source>
        <dbReference type="SAM" id="MobiDB-lite"/>
    </source>
</evidence>
<dbReference type="Proteomes" id="UP001605036">
    <property type="component" value="Unassembled WGS sequence"/>
</dbReference>
<organism evidence="2 3">
    <name type="scientific">Riccia fluitans</name>
    <dbReference type="NCBI Taxonomy" id="41844"/>
    <lineage>
        <taxon>Eukaryota</taxon>
        <taxon>Viridiplantae</taxon>
        <taxon>Streptophyta</taxon>
        <taxon>Embryophyta</taxon>
        <taxon>Marchantiophyta</taxon>
        <taxon>Marchantiopsida</taxon>
        <taxon>Marchantiidae</taxon>
        <taxon>Marchantiales</taxon>
        <taxon>Ricciaceae</taxon>
        <taxon>Riccia</taxon>
    </lineage>
</organism>
<evidence type="ECO:0000313" key="3">
    <source>
        <dbReference type="Proteomes" id="UP001605036"/>
    </source>
</evidence>
<dbReference type="AlphaFoldDB" id="A0ABD1YKC9"/>
<gene>
    <name evidence="2" type="ORF">R1flu_015927</name>
</gene>
<proteinExistence type="predicted"/>
<keyword evidence="3" id="KW-1185">Reference proteome</keyword>